<dbReference type="Proteomes" id="UP000050265">
    <property type="component" value="Unassembled WGS sequence"/>
</dbReference>
<keyword evidence="1" id="KW-1133">Transmembrane helix</keyword>
<feature type="transmembrane region" description="Helical" evidence="1">
    <location>
        <begin position="12"/>
        <end position="29"/>
    </location>
</feature>
<dbReference type="EMBL" id="LJQP01000032">
    <property type="protein sequence ID" value="KPX77086.1"/>
    <property type="molecule type" value="Genomic_DNA"/>
</dbReference>
<keyword evidence="1" id="KW-0812">Transmembrane</keyword>
<feature type="transmembrane region" description="Helical" evidence="1">
    <location>
        <begin position="146"/>
        <end position="164"/>
    </location>
</feature>
<protein>
    <submittedName>
        <fullName evidence="2">Uncharacterized protein</fullName>
    </submittedName>
</protein>
<evidence type="ECO:0000256" key="1">
    <source>
        <dbReference type="SAM" id="Phobius"/>
    </source>
</evidence>
<reference evidence="2 3" key="1">
    <citation type="submission" date="2015-09" db="EMBL/GenBank/DDBJ databases">
        <title>Genome announcement of multiple Pseudomonas syringae strains.</title>
        <authorList>
            <person name="Thakur S."/>
            <person name="Wang P.W."/>
            <person name="Gong Y."/>
            <person name="Weir B.S."/>
            <person name="Guttman D.S."/>
        </authorList>
    </citation>
    <scope>NUCLEOTIDE SEQUENCE [LARGE SCALE GENOMIC DNA]</scope>
    <source>
        <strain evidence="2 3">ICMP3507</strain>
    </source>
</reference>
<feature type="transmembrane region" description="Helical" evidence="1">
    <location>
        <begin position="64"/>
        <end position="83"/>
    </location>
</feature>
<evidence type="ECO:0000313" key="3">
    <source>
        <dbReference type="Proteomes" id="UP000050265"/>
    </source>
</evidence>
<name>A0A0P9TPW6_PSEAV</name>
<accession>A0A0P9TPW6</accession>
<dbReference type="AlphaFoldDB" id="A0A0P9TPW6"/>
<sequence length="242" mass="27012">MINSDSLRKSSWLAFFTTVFFIAFGPSKLTYFWHVYFLAVTLLFAWTIYLVYLCEKYTTYMTSLINTLIGSFTFLACNVAYISTSSFFGENSSKALITSLTPAIITLLAYLMIASKKPSFQPFEYDGQKIQTRVASPSQPSTSYKTGLVAGATTLAAGIFLQAFGVLTGSVVAALVLTGCCVTILFYMRHVIRGLRTLRAKEHNMPAAYTFMQIDEIREARGRWWLGRLFKWLASLRGSSGA</sequence>
<proteinExistence type="predicted"/>
<dbReference type="PATRIC" id="fig|53707.9.peg.352"/>
<gene>
    <name evidence="2" type="ORF">ALO35_200142</name>
</gene>
<organism evidence="2 3">
    <name type="scientific">Pseudomonas amygdali pv. lachrymans</name>
    <name type="common">Pseudomonas syringae pv. lachrymans</name>
    <dbReference type="NCBI Taxonomy" id="53707"/>
    <lineage>
        <taxon>Bacteria</taxon>
        <taxon>Pseudomonadati</taxon>
        <taxon>Pseudomonadota</taxon>
        <taxon>Gammaproteobacteria</taxon>
        <taxon>Pseudomonadales</taxon>
        <taxon>Pseudomonadaceae</taxon>
        <taxon>Pseudomonas</taxon>
        <taxon>Pseudomonas amygdali</taxon>
    </lineage>
</organism>
<keyword evidence="1" id="KW-0472">Membrane</keyword>
<comment type="caution">
    <text evidence="2">The sequence shown here is derived from an EMBL/GenBank/DDBJ whole genome shotgun (WGS) entry which is preliminary data.</text>
</comment>
<feature type="transmembrane region" description="Helical" evidence="1">
    <location>
        <begin position="35"/>
        <end position="52"/>
    </location>
</feature>
<evidence type="ECO:0000313" key="2">
    <source>
        <dbReference type="EMBL" id="KPX77086.1"/>
    </source>
</evidence>
<feature type="transmembrane region" description="Helical" evidence="1">
    <location>
        <begin position="95"/>
        <end position="113"/>
    </location>
</feature>
<feature type="transmembrane region" description="Helical" evidence="1">
    <location>
        <begin position="170"/>
        <end position="188"/>
    </location>
</feature>